<dbReference type="OrthoDB" id="9798046at2"/>
<dbReference type="Proteomes" id="UP000219215">
    <property type="component" value="Chromosome DPRO"/>
</dbReference>
<dbReference type="SUPFAM" id="SSF143011">
    <property type="entry name" value="RelE-like"/>
    <property type="match status" value="1"/>
</dbReference>
<dbReference type="RefSeq" id="WP_097010631.1">
    <property type="nucleotide sequence ID" value="NZ_LT907975.1"/>
</dbReference>
<sequence length="108" mass="12688">MTFQLFLTDDASRDLEELYDYIASHDAPGKADYVLDQIEKAFSSLSENPERGAYPKELLAIGLREYREIFFKPYRIIYRVMAENVYVMVIADGRRDMQTLLQRRLLQA</sequence>
<reference evidence="4" key="1">
    <citation type="submission" date="2017-09" db="EMBL/GenBank/DDBJ databases">
        <authorList>
            <person name="Regsiter A."/>
            <person name="William W."/>
        </authorList>
    </citation>
    <scope>NUCLEOTIDE SEQUENCE [LARGE SCALE GENOMIC DNA]</scope>
    <source>
        <strain evidence="4">500-1</strain>
    </source>
</reference>
<keyword evidence="2" id="KW-1277">Toxin-antitoxin system</keyword>
<dbReference type="Gene3D" id="3.30.2310.20">
    <property type="entry name" value="RelE-like"/>
    <property type="match status" value="1"/>
</dbReference>
<dbReference type="InterPro" id="IPR007712">
    <property type="entry name" value="RelE/ParE_toxin"/>
</dbReference>
<accession>A0A2C8F5Q0</accession>
<dbReference type="PANTHER" id="PTHR33755">
    <property type="entry name" value="TOXIN PARE1-RELATED"/>
    <property type="match status" value="1"/>
</dbReference>
<dbReference type="Pfam" id="PF05016">
    <property type="entry name" value="ParE_toxin"/>
    <property type="match status" value="1"/>
</dbReference>
<organism evidence="3 4">
    <name type="scientific">Pseudodesulfovibrio profundus</name>
    <dbReference type="NCBI Taxonomy" id="57320"/>
    <lineage>
        <taxon>Bacteria</taxon>
        <taxon>Pseudomonadati</taxon>
        <taxon>Thermodesulfobacteriota</taxon>
        <taxon>Desulfovibrionia</taxon>
        <taxon>Desulfovibrionales</taxon>
        <taxon>Desulfovibrionaceae</taxon>
    </lineage>
</organism>
<dbReference type="AlphaFoldDB" id="A0A2C8F5Q0"/>
<comment type="similarity">
    <text evidence="1">Belongs to the RelE toxin family.</text>
</comment>
<protein>
    <submittedName>
        <fullName evidence="3">Plasmid stabilization system</fullName>
    </submittedName>
</protein>
<evidence type="ECO:0000313" key="3">
    <source>
        <dbReference type="EMBL" id="SOB57352.1"/>
    </source>
</evidence>
<dbReference type="InterPro" id="IPR035093">
    <property type="entry name" value="RelE/ParE_toxin_dom_sf"/>
</dbReference>
<proteinExistence type="inferred from homology"/>
<dbReference type="InterPro" id="IPR051803">
    <property type="entry name" value="TA_system_RelE-like_toxin"/>
</dbReference>
<evidence type="ECO:0000256" key="1">
    <source>
        <dbReference type="ARBA" id="ARBA00006226"/>
    </source>
</evidence>
<keyword evidence="4" id="KW-1185">Reference proteome</keyword>
<evidence type="ECO:0000313" key="4">
    <source>
        <dbReference type="Proteomes" id="UP000219215"/>
    </source>
</evidence>
<name>A0A2C8F5Q0_9BACT</name>
<dbReference type="KEGG" id="pprf:DPRO_0471"/>
<dbReference type="EMBL" id="LT907975">
    <property type="protein sequence ID" value="SOB57352.1"/>
    <property type="molecule type" value="Genomic_DNA"/>
</dbReference>
<gene>
    <name evidence="3" type="ORF">DPRO_0471</name>
</gene>
<evidence type="ECO:0000256" key="2">
    <source>
        <dbReference type="ARBA" id="ARBA00022649"/>
    </source>
</evidence>